<name>A0A6J4SEQ9_9SPHN</name>
<reference evidence="3" key="1">
    <citation type="submission" date="2020-02" db="EMBL/GenBank/DDBJ databases">
        <authorList>
            <person name="Meier V. D."/>
        </authorList>
    </citation>
    <scope>NUCLEOTIDE SEQUENCE</scope>
    <source>
        <strain evidence="3">AVDCRST_MAG39</strain>
    </source>
</reference>
<dbReference type="EMBL" id="CADCVW010000034">
    <property type="protein sequence ID" value="CAA9491594.1"/>
    <property type="molecule type" value="Genomic_DNA"/>
</dbReference>
<dbReference type="AlphaFoldDB" id="A0A6J4SEQ9"/>
<feature type="domain" description="DUF1206" evidence="2">
    <location>
        <begin position="13"/>
        <end position="74"/>
    </location>
</feature>
<feature type="transmembrane region" description="Helical" evidence="1">
    <location>
        <begin position="220"/>
        <end position="239"/>
    </location>
</feature>
<proteinExistence type="predicted"/>
<feature type="transmembrane region" description="Helical" evidence="1">
    <location>
        <begin position="88"/>
        <end position="111"/>
    </location>
</feature>
<feature type="transmembrane region" description="Helical" evidence="1">
    <location>
        <begin position="179"/>
        <end position="200"/>
    </location>
</feature>
<feature type="transmembrane region" description="Helical" evidence="1">
    <location>
        <begin position="50"/>
        <end position="67"/>
    </location>
</feature>
<protein>
    <recommendedName>
        <fullName evidence="2">DUF1206 domain-containing protein</fullName>
    </recommendedName>
</protein>
<keyword evidence="1" id="KW-0812">Transmembrane</keyword>
<feature type="transmembrane region" description="Helical" evidence="1">
    <location>
        <begin position="12"/>
        <end position="30"/>
    </location>
</feature>
<feature type="domain" description="DUF1206" evidence="2">
    <location>
        <begin position="90"/>
        <end position="160"/>
    </location>
</feature>
<evidence type="ECO:0000256" key="1">
    <source>
        <dbReference type="SAM" id="Phobius"/>
    </source>
</evidence>
<evidence type="ECO:0000259" key="2">
    <source>
        <dbReference type="Pfam" id="PF06724"/>
    </source>
</evidence>
<keyword evidence="1" id="KW-0472">Membrane</keyword>
<sequence length="269" mass="27829">MLNIGTMESLTRVGFAARGIIYFLIGYLALRTGRTEDGSGILDYLNSGAGKLLLGLMALGLLAYGLWRLSEAAIDSEGHGADAKGMGVRAGGAISGLIHLGLGFYAASLAFGGGRGGSSGGGTQEGAATALSFPGGQVALTLVAAGLVVTAFVQFMKAFRAGFLKHLDPQAARKSWVKAIGRAGYAARGVVFLIMGWFLWRSAQQSNAAEAGDMGTALASLPSTLQLIVAAGLLLFGLFSMVEAIYRRITDPHVLERLGSTARRATSGR</sequence>
<feature type="domain" description="DUF1206" evidence="2">
    <location>
        <begin position="183"/>
        <end position="247"/>
    </location>
</feature>
<dbReference type="Pfam" id="PF06724">
    <property type="entry name" value="DUF1206"/>
    <property type="match status" value="3"/>
</dbReference>
<organism evidence="3">
    <name type="scientific">uncultured Sphingomonadaceae bacterium</name>
    <dbReference type="NCBI Taxonomy" id="169976"/>
    <lineage>
        <taxon>Bacteria</taxon>
        <taxon>Pseudomonadati</taxon>
        <taxon>Pseudomonadota</taxon>
        <taxon>Alphaproteobacteria</taxon>
        <taxon>Sphingomonadales</taxon>
        <taxon>Sphingomonadaceae</taxon>
        <taxon>environmental samples</taxon>
    </lineage>
</organism>
<dbReference type="InterPro" id="IPR009597">
    <property type="entry name" value="DUF1206"/>
</dbReference>
<evidence type="ECO:0000313" key="3">
    <source>
        <dbReference type="EMBL" id="CAA9491594.1"/>
    </source>
</evidence>
<accession>A0A6J4SEQ9</accession>
<keyword evidence="1" id="KW-1133">Transmembrane helix</keyword>
<feature type="transmembrane region" description="Helical" evidence="1">
    <location>
        <begin position="138"/>
        <end position="159"/>
    </location>
</feature>
<gene>
    <name evidence="3" type="ORF">AVDCRST_MAG39-813</name>
</gene>